<evidence type="ECO:0000256" key="5">
    <source>
        <dbReference type="SAM" id="Phobius"/>
    </source>
</evidence>
<dbReference type="VEuPathDB" id="VectorBase:GBRI032666"/>
<dbReference type="AlphaFoldDB" id="A0A1A9WUI4"/>
<feature type="transmembrane region" description="Helical" evidence="5">
    <location>
        <begin position="136"/>
        <end position="159"/>
    </location>
</feature>
<dbReference type="Proteomes" id="UP000091820">
    <property type="component" value="Unassembled WGS sequence"/>
</dbReference>
<dbReference type="PANTHER" id="PTHR11662">
    <property type="entry name" value="SOLUTE CARRIER FAMILY 17"/>
    <property type="match status" value="1"/>
</dbReference>
<feature type="transmembrane region" description="Helical" evidence="5">
    <location>
        <begin position="165"/>
        <end position="186"/>
    </location>
</feature>
<dbReference type="SUPFAM" id="SSF103473">
    <property type="entry name" value="MFS general substrate transporter"/>
    <property type="match status" value="1"/>
</dbReference>
<evidence type="ECO:0000259" key="6">
    <source>
        <dbReference type="PROSITE" id="PS50850"/>
    </source>
</evidence>
<evidence type="ECO:0000256" key="4">
    <source>
        <dbReference type="ARBA" id="ARBA00023136"/>
    </source>
</evidence>
<dbReference type="InterPro" id="IPR020846">
    <property type="entry name" value="MFS_dom"/>
</dbReference>
<name>A0A1A9WUI4_9MUSC</name>
<dbReference type="InterPro" id="IPR050382">
    <property type="entry name" value="MFS_Na/Anion_cotransporter"/>
</dbReference>
<dbReference type="Pfam" id="PF07690">
    <property type="entry name" value="MFS_1"/>
    <property type="match status" value="1"/>
</dbReference>
<evidence type="ECO:0000313" key="8">
    <source>
        <dbReference type="Proteomes" id="UP000091820"/>
    </source>
</evidence>
<dbReference type="GO" id="GO:0006820">
    <property type="term" value="P:monoatomic anion transport"/>
    <property type="evidence" value="ECO:0007669"/>
    <property type="project" value="TreeGrafter"/>
</dbReference>
<comment type="subcellular location">
    <subcellularLocation>
        <location evidence="1">Membrane</location>
        <topology evidence="1">Multi-pass membrane protein</topology>
    </subcellularLocation>
</comment>
<dbReference type="EnsemblMetazoa" id="GBRI032666-RA">
    <property type="protein sequence ID" value="GBRI032666-PA"/>
    <property type="gene ID" value="GBRI032666"/>
</dbReference>
<dbReference type="GO" id="GO:0022857">
    <property type="term" value="F:transmembrane transporter activity"/>
    <property type="evidence" value="ECO:0007669"/>
    <property type="project" value="InterPro"/>
</dbReference>
<feature type="transmembrane region" description="Helical" evidence="5">
    <location>
        <begin position="229"/>
        <end position="249"/>
    </location>
</feature>
<evidence type="ECO:0000313" key="7">
    <source>
        <dbReference type="EnsemblMetazoa" id="GBRI032666-PA"/>
    </source>
</evidence>
<proteinExistence type="predicted"/>
<reference evidence="8" key="1">
    <citation type="submission" date="2014-03" db="EMBL/GenBank/DDBJ databases">
        <authorList>
            <person name="Aksoy S."/>
            <person name="Warren W."/>
            <person name="Wilson R.K."/>
        </authorList>
    </citation>
    <scope>NUCLEOTIDE SEQUENCE [LARGE SCALE GENOMIC DNA]</scope>
    <source>
        <strain evidence="8">IAEA</strain>
    </source>
</reference>
<organism evidence="7 8">
    <name type="scientific">Glossina brevipalpis</name>
    <dbReference type="NCBI Taxonomy" id="37001"/>
    <lineage>
        <taxon>Eukaryota</taxon>
        <taxon>Metazoa</taxon>
        <taxon>Ecdysozoa</taxon>
        <taxon>Arthropoda</taxon>
        <taxon>Hexapoda</taxon>
        <taxon>Insecta</taxon>
        <taxon>Pterygota</taxon>
        <taxon>Neoptera</taxon>
        <taxon>Endopterygota</taxon>
        <taxon>Diptera</taxon>
        <taxon>Brachycera</taxon>
        <taxon>Muscomorpha</taxon>
        <taxon>Hippoboscoidea</taxon>
        <taxon>Glossinidae</taxon>
        <taxon>Glossina</taxon>
    </lineage>
</organism>
<dbReference type="PANTHER" id="PTHR11662:SF415">
    <property type="entry name" value="AT30085P-RELATED"/>
    <property type="match status" value="1"/>
</dbReference>
<feature type="domain" description="Major facilitator superfamily (MFS) profile" evidence="6">
    <location>
        <begin position="25"/>
        <end position="539"/>
    </location>
</feature>
<evidence type="ECO:0000256" key="2">
    <source>
        <dbReference type="ARBA" id="ARBA00022692"/>
    </source>
</evidence>
<reference evidence="7" key="2">
    <citation type="submission" date="2020-05" db="UniProtKB">
        <authorList>
            <consortium name="EnsemblMetazoa"/>
        </authorList>
    </citation>
    <scope>IDENTIFICATION</scope>
    <source>
        <strain evidence="7">IAEA</strain>
    </source>
</reference>
<evidence type="ECO:0000256" key="3">
    <source>
        <dbReference type="ARBA" id="ARBA00022989"/>
    </source>
</evidence>
<protein>
    <recommendedName>
        <fullName evidence="6">Major facilitator superfamily (MFS) profile domain-containing protein</fullName>
    </recommendedName>
</protein>
<keyword evidence="8" id="KW-1185">Reference proteome</keyword>
<dbReference type="InterPro" id="IPR011701">
    <property type="entry name" value="MFS"/>
</dbReference>
<keyword evidence="3 5" id="KW-1133">Transmembrane helix</keyword>
<dbReference type="InterPro" id="IPR036259">
    <property type="entry name" value="MFS_trans_sf"/>
</dbReference>
<feature type="transmembrane region" description="Helical" evidence="5">
    <location>
        <begin position="16"/>
        <end position="36"/>
    </location>
</feature>
<dbReference type="PROSITE" id="PS50850">
    <property type="entry name" value="MFS"/>
    <property type="match status" value="1"/>
</dbReference>
<sequence>MDIGCWVSTAANYVILPQRVIICIFGFLAIVNAFIMRHSVDIVLPKILPPVAKVKAEETKSGYFNCFRNLLGEDQVKRITAWKWQSKESNCGTETKRSNYDLTGQVRTAVMISFYTGYIITHVPGALLAERYGGKWVLAVSIAITAFLTILTPLAVNYSNIKGLISIRFLMGLSEGPLFPALNIIMVEWVPARERGTLGSFVLSAGHIGILMANLMTAILMPYCEWSLIFYFFGVCALLWFVCFITLCYSDPESNPYIKETERSYLRKSIGSTTINKAKERETSFDSTALATALISTSSKINTSRSVTSLLSSYDVAQSNIIAVPSFSPPWREILTNGPMWALVAANIQHDLCQTFWVSEIRQLMEGGMIMDFRDNLCSCLKTLTPLLLNWVVSCISGVISDVLVNENILETTESRRLMTLIAAFGPKICSNFSCLMCNEQNDFSNIFNCAISAMGAYYAGVRLTSLDMSPRYAGTLMAISNGLGSLSNLFAPFLEEFITQPGPMQNVRSIVWLLCTMFTSGEVQSFNGPLVMINTNVT</sequence>
<dbReference type="Gene3D" id="1.20.1250.20">
    <property type="entry name" value="MFS general substrate transporter like domains"/>
    <property type="match status" value="1"/>
</dbReference>
<accession>A0A1A9WUI4</accession>
<keyword evidence="2 5" id="KW-0812">Transmembrane</keyword>
<evidence type="ECO:0000256" key="1">
    <source>
        <dbReference type="ARBA" id="ARBA00004141"/>
    </source>
</evidence>
<keyword evidence="4 5" id="KW-0472">Membrane</keyword>
<feature type="transmembrane region" description="Helical" evidence="5">
    <location>
        <begin position="198"/>
        <end position="223"/>
    </location>
</feature>
<dbReference type="STRING" id="37001.A0A1A9WUI4"/>
<dbReference type="GO" id="GO:0016020">
    <property type="term" value="C:membrane"/>
    <property type="evidence" value="ECO:0007669"/>
    <property type="project" value="UniProtKB-SubCell"/>
</dbReference>